<sequence>MPYKVNPDTGYINYDQLEENARLFHPRLIIAGESGPGPQPPHGRCALPPRAGPCWLCCAAGLLGSEYLRLSRDC</sequence>
<reference evidence="3" key="1">
    <citation type="submission" date="2025-08" db="UniProtKB">
        <authorList>
            <consortium name="RefSeq"/>
        </authorList>
    </citation>
    <scope>IDENTIFICATION</scope>
    <source>
        <tissue evidence="3">Blood</tissue>
    </source>
</reference>
<evidence type="ECO:0000313" key="3">
    <source>
        <dbReference type="RefSeq" id="XP_010829278.1"/>
    </source>
</evidence>
<dbReference type="KEGG" id="bbis:104981702"/>
<dbReference type="InterPro" id="IPR039429">
    <property type="entry name" value="SHMT-like_dom"/>
</dbReference>
<dbReference type="InterPro" id="IPR015421">
    <property type="entry name" value="PyrdxlP-dep_Trfase_major"/>
</dbReference>
<proteinExistence type="predicted"/>
<evidence type="ECO:0000313" key="2">
    <source>
        <dbReference type="Proteomes" id="UP000515208"/>
    </source>
</evidence>
<keyword evidence="2" id="KW-1185">Reference proteome</keyword>
<dbReference type="GeneID" id="104981702"/>
<dbReference type="Gene3D" id="3.40.640.10">
    <property type="entry name" value="Type I PLP-dependent aspartate aminotransferase-like (Major domain)"/>
    <property type="match status" value="1"/>
</dbReference>
<gene>
    <name evidence="3" type="primary">LOC104981702</name>
</gene>
<evidence type="ECO:0000259" key="1">
    <source>
        <dbReference type="Pfam" id="PF00464"/>
    </source>
</evidence>
<protein>
    <submittedName>
        <fullName evidence="3">Serine hydroxymethyltransferase, cytosolic-like</fullName>
    </submittedName>
</protein>
<dbReference type="Pfam" id="PF00464">
    <property type="entry name" value="SHMT"/>
    <property type="match status" value="1"/>
</dbReference>
<dbReference type="SUPFAM" id="SSF53383">
    <property type="entry name" value="PLP-dependent transferases"/>
    <property type="match status" value="1"/>
</dbReference>
<dbReference type="InterPro" id="IPR015424">
    <property type="entry name" value="PyrdxlP-dep_Trfase"/>
</dbReference>
<organism evidence="2 3">
    <name type="scientific">Bison bison bison</name>
    <name type="common">North American plains bison</name>
    <dbReference type="NCBI Taxonomy" id="43346"/>
    <lineage>
        <taxon>Eukaryota</taxon>
        <taxon>Metazoa</taxon>
        <taxon>Chordata</taxon>
        <taxon>Craniata</taxon>
        <taxon>Vertebrata</taxon>
        <taxon>Euteleostomi</taxon>
        <taxon>Mammalia</taxon>
        <taxon>Eutheria</taxon>
        <taxon>Laurasiatheria</taxon>
        <taxon>Artiodactyla</taxon>
        <taxon>Ruminantia</taxon>
        <taxon>Pecora</taxon>
        <taxon>Bovidae</taxon>
        <taxon>Bovinae</taxon>
        <taxon>Bison</taxon>
    </lineage>
</organism>
<accession>A0A6P3GC69</accession>
<dbReference type="RefSeq" id="XP_010829278.1">
    <property type="nucleotide sequence ID" value="XM_010830976.1"/>
</dbReference>
<name>A0A6P3GC69_BISBB</name>
<dbReference type="AlphaFoldDB" id="A0A6P3GC69"/>
<dbReference type="Proteomes" id="UP000515208">
    <property type="component" value="Unplaced"/>
</dbReference>
<feature type="domain" description="Serine hydroxymethyltransferase-like" evidence="1">
    <location>
        <begin position="1"/>
        <end position="34"/>
    </location>
</feature>